<keyword evidence="2" id="KW-1185">Reference proteome</keyword>
<dbReference type="RefSeq" id="WP_270895284.1">
    <property type="nucleotide sequence ID" value="NZ_JBHSPF010000012.1"/>
</dbReference>
<accession>A0ABW0U2Q7</accession>
<comment type="caution">
    <text evidence="1">The sequence shown here is derived from an EMBL/GenBank/DDBJ whole genome shotgun (WGS) entry which is preliminary data.</text>
</comment>
<proteinExistence type="predicted"/>
<dbReference type="EMBL" id="JBHSPF010000012">
    <property type="protein sequence ID" value="MFC5627673.1"/>
    <property type="molecule type" value="Genomic_DNA"/>
</dbReference>
<evidence type="ECO:0000313" key="2">
    <source>
        <dbReference type="Proteomes" id="UP001596143"/>
    </source>
</evidence>
<organism evidence="1 2">
    <name type="scientific">Aliibacillus thermotolerans</name>
    <dbReference type="NCBI Taxonomy" id="1834418"/>
    <lineage>
        <taxon>Bacteria</taxon>
        <taxon>Bacillati</taxon>
        <taxon>Bacillota</taxon>
        <taxon>Bacilli</taxon>
        <taxon>Bacillales</taxon>
        <taxon>Bacillaceae</taxon>
        <taxon>Aliibacillus</taxon>
    </lineage>
</organism>
<evidence type="ECO:0000313" key="1">
    <source>
        <dbReference type="EMBL" id="MFC5627673.1"/>
    </source>
</evidence>
<gene>
    <name evidence="1" type="ORF">ACFPTR_02010</name>
</gene>
<dbReference type="Proteomes" id="UP001596143">
    <property type="component" value="Unassembled WGS sequence"/>
</dbReference>
<sequence>MEEMMIKTGRNTFHTTFYYENDAMNGRIKDSYDEISHKIPTEWSHDGEVAMGACVAFGHLLTICVHHANDVESLKALLYFLCIRFWRETDRNSNPTKEEK</sequence>
<name>A0ABW0U2Q7_9BACI</name>
<protein>
    <submittedName>
        <fullName evidence="1">Uncharacterized protein</fullName>
    </submittedName>
</protein>
<reference evidence="2" key="1">
    <citation type="journal article" date="2019" name="Int. J. Syst. Evol. Microbiol.">
        <title>The Global Catalogue of Microorganisms (GCM) 10K type strain sequencing project: providing services to taxonomists for standard genome sequencing and annotation.</title>
        <authorList>
            <consortium name="The Broad Institute Genomics Platform"/>
            <consortium name="The Broad Institute Genome Sequencing Center for Infectious Disease"/>
            <person name="Wu L."/>
            <person name="Ma J."/>
        </authorList>
    </citation>
    <scope>NUCLEOTIDE SEQUENCE [LARGE SCALE GENOMIC DNA]</scope>
    <source>
        <strain evidence="2">CGMCC 1.15790</strain>
    </source>
</reference>